<name>A0A078KKV8_9FIRM</name>
<dbReference type="Proteomes" id="UP000032431">
    <property type="component" value="Chromosome I"/>
</dbReference>
<gene>
    <name evidence="3" type="ORF">CCDG5_1211</name>
</gene>
<organism evidence="3 4">
    <name type="scientific">[Clostridium] cellulosi</name>
    <dbReference type="NCBI Taxonomy" id="29343"/>
    <lineage>
        <taxon>Bacteria</taxon>
        <taxon>Bacillati</taxon>
        <taxon>Bacillota</taxon>
        <taxon>Clostridia</taxon>
        <taxon>Eubacteriales</taxon>
        <taxon>Oscillospiraceae</taxon>
        <taxon>Oscillospiraceae incertae sedis</taxon>
    </lineage>
</organism>
<dbReference type="PATRIC" id="fig|29343.3.peg.1275"/>
<keyword evidence="1" id="KW-0051">Antiviral defense</keyword>
<evidence type="ECO:0000256" key="1">
    <source>
        <dbReference type="ARBA" id="ARBA00023118"/>
    </source>
</evidence>
<dbReference type="EMBL" id="LM995447">
    <property type="protein sequence ID" value="CDZ24326.1"/>
    <property type="molecule type" value="Genomic_DNA"/>
</dbReference>
<dbReference type="STRING" id="29343.CCDG5_1211"/>
<dbReference type="InterPro" id="IPR013410">
    <property type="entry name" value="CRISPR-assoc_RAMP_Cmr4"/>
</dbReference>
<dbReference type="PANTHER" id="PTHR36700:SF1">
    <property type="entry name" value="CRISPR SYSTEM CMR SUBUNIT CMR4"/>
    <property type="match status" value="1"/>
</dbReference>
<keyword evidence="4" id="KW-1185">Reference proteome</keyword>
<dbReference type="KEGG" id="ccel:CCDG5_1211"/>
<dbReference type="GO" id="GO:0051607">
    <property type="term" value="P:defense response to virus"/>
    <property type="evidence" value="ECO:0007669"/>
    <property type="project" value="UniProtKB-KW"/>
</dbReference>
<dbReference type="InterPro" id="IPR005537">
    <property type="entry name" value="RAMP_III_fam"/>
</dbReference>
<proteinExistence type="predicted"/>
<dbReference type="AlphaFoldDB" id="A0A078KKV8"/>
<reference evidence="4" key="1">
    <citation type="submission" date="2014-07" db="EMBL/GenBank/DDBJ databases">
        <authorList>
            <person name="Wibberg D."/>
        </authorList>
    </citation>
    <scope>NUCLEOTIDE SEQUENCE [LARGE SCALE GENOMIC DNA]</scope>
    <source>
        <strain evidence="4">DG5</strain>
    </source>
</reference>
<evidence type="ECO:0000313" key="4">
    <source>
        <dbReference type="Proteomes" id="UP000032431"/>
    </source>
</evidence>
<evidence type="ECO:0000313" key="3">
    <source>
        <dbReference type="EMBL" id="CDZ24326.1"/>
    </source>
</evidence>
<feature type="domain" description="CRISPR type III-associated protein" evidence="2">
    <location>
        <begin position="10"/>
        <end position="294"/>
    </location>
</feature>
<protein>
    <submittedName>
        <fullName evidence="3">Cmr4 family CRISPR-associated RAMP protein</fullName>
    </submittedName>
</protein>
<dbReference type="HOGENOM" id="CLU_047795_0_0_9"/>
<dbReference type="NCBIfam" id="TIGR02580">
    <property type="entry name" value="cas_RAMP_Cmr4"/>
    <property type="match status" value="1"/>
</dbReference>
<evidence type="ECO:0000259" key="2">
    <source>
        <dbReference type="Pfam" id="PF03787"/>
    </source>
</evidence>
<dbReference type="PANTHER" id="PTHR36700">
    <property type="entry name" value="CRISPR SYSTEM CMR SUBUNIT CMR4"/>
    <property type="match status" value="1"/>
</dbReference>
<dbReference type="Pfam" id="PF03787">
    <property type="entry name" value="RAMPs"/>
    <property type="match status" value="1"/>
</dbReference>
<dbReference type="OrthoDB" id="9789361at2"/>
<sequence length="305" mass="34009">MYDQKKVLFLKVLTPLHAGSGTDIRSVDLPIQREVHTGYPKIESSTIKGCLRDTFEFNDKNKNNNNDHEIINAIFGEEGASELSAAAIAITDARLLFFPVRSAKGIYALITCPMVIKRFQNDMESFGVKNKICIPSDAPALASENNILSLDNNAGKYSILLDEFRYYIGKSPDFERCCNDLKHYIGLTEDIAERAVLLPDDDFKDFVTHATSIVTRIKIGNNGVVENKALFTEEYLPEESILYSFIMMSDAKLDSKPDSKEPKYKAPELMGFFSDKLPPVFQIGADATLGKGFVMTYLKGGDTND</sequence>
<accession>A0A078KKV8</accession>